<accession>A0A2G5NMG7</accession>
<dbReference type="InterPro" id="IPR036615">
    <property type="entry name" value="Mur_ligase_C_dom_sf"/>
</dbReference>
<evidence type="ECO:0000256" key="2">
    <source>
        <dbReference type="ARBA" id="ARBA00005898"/>
    </source>
</evidence>
<dbReference type="RefSeq" id="WP_099580564.1">
    <property type="nucleotide sequence ID" value="NZ_MJBI02000001.1"/>
</dbReference>
<proteinExistence type="inferred from homology"/>
<feature type="binding site" evidence="3">
    <location>
        <begin position="153"/>
        <end position="154"/>
    </location>
    <ligand>
        <name>UDP-N-acetyl-alpha-D-muramoyl-L-alanyl-D-glutamate</name>
        <dbReference type="ChEBI" id="CHEBI:83900"/>
    </ligand>
</feature>
<keyword evidence="3 7" id="KW-0436">Ligase</keyword>
<evidence type="ECO:0000259" key="6">
    <source>
        <dbReference type="Pfam" id="PF08245"/>
    </source>
</evidence>
<reference evidence="7 8" key="1">
    <citation type="journal article" date="2018" name="Front. Microbiol.">
        <title>Description and Comparative Genomics of Macrococcus caseolyticus subsp. hominis subsp. nov., Macrococcus goetzii sp. nov., Macrococcus epidermidis sp. nov., and Macrococcus bohemicus sp. nov., Novel Macrococci From Human Clinical Material With Virulence Potential and Suspected Uptake of Foreign DNA by Natural Transformation.</title>
        <authorList>
            <person name="Maslanova I."/>
            <person name="Wertheimer Z."/>
            <person name="Sedlacek I."/>
            <person name="Svec P."/>
            <person name="Indrakova A."/>
            <person name="Kovarovic V."/>
            <person name="Schumann P."/>
            <person name="Sproer C."/>
            <person name="Kralova S."/>
            <person name="Sedo O."/>
            <person name="Kristofova L."/>
            <person name="Vrbovska V."/>
            <person name="Fuzik T."/>
            <person name="Petras P."/>
            <person name="Zdrahal Z."/>
            <person name="Ruzickova V."/>
            <person name="Doskar J."/>
            <person name="Pantucek R."/>
        </authorList>
    </citation>
    <scope>NUCLEOTIDE SEQUENCE [LARGE SCALE GENOMIC DNA]</scope>
    <source>
        <strain evidence="7 8">CCM 4927</strain>
    </source>
</reference>
<dbReference type="GO" id="GO:0005524">
    <property type="term" value="F:ATP binding"/>
    <property type="evidence" value="ECO:0007669"/>
    <property type="project" value="UniProtKB-UniRule"/>
</dbReference>
<dbReference type="Pfam" id="PF08245">
    <property type="entry name" value="Mur_ligase_M"/>
    <property type="match status" value="1"/>
</dbReference>
<comment type="pathway">
    <text evidence="1 3 4">Cell wall biogenesis; peptidoglycan biosynthesis.</text>
</comment>
<dbReference type="NCBIfam" id="NF001126">
    <property type="entry name" value="PRK00139.1-4"/>
    <property type="match status" value="1"/>
</dbReference>
<comment type="function">
    <text evidence="3">Catalyzes the addition of L-lysine to the nucleotide precursor UDP-N-acetylmuramoyl-L-alanyl-D-glutamate (UMAG) in the biosynthesis of bacterial cell-wall peptidoglycan.</text>
</comment>
<dbReference type="GO" id="GO:0047482">
    <property type="term" value="F:UDP-N-acetylmuramoyl-L-alanyl-D-glutamate-L-lysine ligase activity"/>
    <property type="evidence" value="ECO:0007669"/>
    <property type="project" value="UniProtKB-UniRule"/>
</dbReference>
<dbReference type="PANTHER" id="PTHR23135">
    <property type="entry name" value="MUR LIGASE FAMILY MEMBER"/>
    <property type="match status" value="1"/>
</dbReference>
<evidence type="ECO:0000256" key="1">
    <source>
        <dbReference type="ARBA" id="ARBA00004752"/>
    </source>
</evidence>
<keyword evidence="3 4" id="KW-0131">Cell cycle</keyword>
<dbReference type="GO" id="GO:0051301">
    <property type="term" value="P:cell division"/>
    <property type="evidence" value="ECO:0007669"/>
    <property type="project" value="UniProtKB-KW"/>
</dbReference>
<sequence length="498" mass="55449">MDTKELLKVIKAKKIYGQFPEHVTNIVVDSRQANADSVFVASHGYTVDSHKFIPSVIAQGCRMIVVDHFIDGLPQNVGQLVVKDTLKVANIFGQFLMDFPSQKLTTYGVTGTNGKTSVATMIHHIHRALQINSAYLGTNGFQYNEDVAKGSNSTPETITLNQHIKDAYHKGAKAMSMEMSSHGLALGRTNGVDIDAAIFTNLTQDHLDFHETMERYGFHKSLLFAQLGNDYTKPKYAIINGDDDYLSELIIASPREIITYGIENDCDFKAENILESLEGIQFDLQTPDGKAIIRCPYIGRFNVYNMLAALCAMWTQGHDIETLAQATERLNPVEGRLEVLDSNLPVDLIIDYAHTPDGMNKLIDAVEPFKKGKLIFLVGMAGERDLTKTPEMGAIACRADYVIFTPDNPANDDPKKLTDALEKGVTHDRYISFLDRAEGIRHAIEVSEPGDMIVLASKGREPYQIMPGYKKVPHRDDLIGLEAAYEKYGRETNENKNE</sequence>
<keyword evidence="3" id="KW-0460">Magnesium</keyword>
<dbReference type="GO" id="GO:0009252">
    <property type="term" value="P:peptidoglycan biosynthetic process"/>
    <property type="evidence" value="ECO:0007669"/>
    <property type="project" value="UniProtKB-UniRule"/>
</dbReference>
<organism evidence="7 8">
    <name type="scientific">Macrococcoides goetzii</name>
    <dbReference type="NCBI Taxonomy" id="1891097"/>
    <lineage>
        <taxon>Bacteria</taxon>
        <taxon>Bacillati</taxon>
        <taxon>Bacillota</taxon>
        <taxon>Bacilli</taxon>
        <taxon>Bacillales</taxon>
        <taxon>Staphylococcaceae</taxon>
        <taxon>Macrococcoides</taxon>
    </lineage>
</organism>
<keyword evidence="3 4" id="KW-0573">Peptidoglycan synthesis</keyword>
<gene>
    <name evidence="3" type="primary">murE</name>
    <name evidence="7" type="ORF">BFS35_005245</name>
</gene>
<evidence type="ECO:0000313" key="8">
    <source>
        <dbReference type="Proteomes" id="UP000229523"/>
    </source>
</evidence>
<dbReference type="GO" id="GO:0005737">
    <property type="term" value="C:cytoplasm"/>
    <property type="evidence" value="ECO:0007669"/>
    <property type="project" value="UniProtKB-SubCell"/>
</dbReference>
<dbReference type="EC" id="6.3.2.7" evidence="3"/>
<dbReference type="InterPro" id="IPR036565">
    <property type="entry name" value="Mur-like_cat_sf"/>
</dbReference>
<dbReference type="GO" id="GO:0000287">
    <property type="term" value="F:magnesium ion binding"/>
    <property type="evidence" value="ECO:0007669"/>
    <property type="project" value="UniProtKB-UniRule"/>
</dbReference>
<feature type="binding site" evidence="3">
    <location>
        <position position="180"/>
    </location>
    <ligand>
        <name>UDP-N-acetyl-alpha-D-muramoyl-L-alanyl-D-glutamate</name>
        <dbReference type="ChEBI" id="CHEBI:83900"/>
    </ligand>
</feature>
<feature type="domain" description="Mur ligase central" evidence="6">
    <location>
        <begin position="109"/>
        <end position="312"/>
    </location>
</feature>
<keyword evidence="3 4" id="KW-0961">Cell wall biogenesis/degradation</keyword>
<feature type="modified residue" description="N6-carboxylysine" evidence="3">
    <location>
        <position position="220"/>
    </location>
</feature>
<keyword evidence="3" id="KW-0963">Cytoplasm</keyword>
<dbReference type="NCBIfam" id="NF010628">
    <property type="entry name" value="PRK14022.1"/>
    <property type="match status" value="1"/>
</dbReference>
<feature type="binding site" evidence="3">
    <location>
        <position position="152"/>
    </location>
    <ligand>
        <name>UDP-N-acetyl-alpha-D-muramoyl-L-alanyl-D-glutamate</name>
        <dbReference type="ChEBI" id="CHEBI:83900"/>
    </ligand>
</feature>
<evidence type="ECO:0000256" key="4">
    <source>
        <dbReference type="RuleBase" id="RU004135"/>
    </source>
</evidence>
<keyword evidence="3 4" id="KW-0132">Cell division</keyword>
<comment type="similarity">
    <text evidence="2 3">Belongs to the MurCDEF family. MurE subfamily.</text>
</comment>
<feature type="binding site" evidence="3">
    <location>
        <position position="188"/>
    </location>
    <ligand>
        <name>UDP-N-acetyl-alpha-D-muramoyl-L-alanyl-D-glutamate</name>
        <dbReference type="ChEBI" id="CHEBI:83900"/>
    </ligand>
</feature>
<dbReference type="HAMAP" id="MF_00208">
    <property type="entry name" value="MurE"/>
    <property type="match status" value="1"/>
</dbReference>
<dbReference type="GO" id="GO:0008360">
    <property type="term" value="P:regulation of cell shape"/>
    <property type="evidence" value="ECO:0007669"/>
    <property type="project" value="UniProtKB-KW"/>
</dbReference>
<keyword evidence="8" id="KW-1185">Reference proteome</keyword>
<comment type="PTM">
    <text evidence="3">Carboxylation is probably crucial for Mg(2+) binding and, consequently, for the gamma-phosphate positioning of ATP.</text>
</comment>
<dbReference type="SUPFAM" id="SSF63418">
    <property type="entry name" value="MurE/MurF N-terminal domain"/>
    <property type="match status" value="1"/>
</dbReference>
<dbReference type="InterPro" id="IPR013221">
    <property type="entry name" value="Mur_ligase_cen"/>
</dbReference>
<dbReference type="NCBIfam" id="TIGR01085">
    <property type="entry name" value="murE"/>
    <property type="match status" value="1"/>
</dbReference>
<comment type="caution">
    <text evidence="7">The sequence shown here is derived from an EMBL/GenBank/DDBJ whole genome shotgun (WGS) entry which is preliminary data.</text>
</comment>
<comment type="catalytic activity">
    <reaction evidence="3">
        <text>UDP-N-acetyl-alpha-D-muramoyl-L-alanyl-D-glutamate + L-lysine + ATP = UDP-N-acetyl-alpha-D-muramoyl-L-alanyl-gamma-D-glutamyl-L-lysine + ADP + phosphate + H(+)</text>
        <dbReference type="Rhea" id="RHEA:17969"/>
        <dbReference type="ChEBI" id="CHEBI:15378"/>
        <dbReference type="ChEBI" id="CHEBI:30616"/>
        <dbReference type="ChEBI" id="CHEBI:32551"/>
        <dbReference type="ChEBI" id="CHEBI:43474"/>
        <dbReference type="ChEBI" id="CHEBI:83900"/>
        <dbReference type="ChEBI" id="CHEBI:83903"/>
        <dbReference type="ChEBI" id="CHEBI:456216"/>
        <dbReference type="EC" id="6.3.2.7"/>
    </reaction>
</comment>
<dbReference type="Pfam" id="PF02875">
    <property type="entry name" value="Mur_ligase_C"/>
    <property type="match status" value="1"/>
</dbReference>
<dbReference type="UniPathway" id="UPA00219"/>
<dbReference type="SUPFAM" id="SSF53623">
    <property type="entry name" value="MurD-like peptide ligases, catalytic domain"/>
    <property type="match status" value="1"/>
</dbReference>
<dbReference type="PANTHER" id="PTHR23135:SF4">
    <property type="entry name" value="UDP-N-ACETYLMURAMOYL-L-ALANYL-D-GLUTAMATE--2,6-DIAMINOPIMELATE LIGASE MURE HOMOLOG, CHLOROPLASTIC"/>
    <property type="match status" value="1"/>
</dbReference>
<comment type="cofactor">
    <cofactor evidence="3">
        <name>Mg(2+)</name>
        <dbReference type="ChEBI" id="CHEBI:18420"/>
    </cofactor>
</comment>
<comment type="subcellular location">
    <subcellularLocation>
        <location evidence="3 4">Cytoplasm</location>
    </subcellularLocation>
</comment>
<name>A0A2G5NMG7_9STAP</name>
<dbReference type="Gene3D" id="3.40.1390.10">
    <property type="entry name" value="MurE/MurF, N-terminal domain"/>
    <property type="match status" value="1"/>
</dbReference>
<dbReference type="EMBL" id="MJBI02000001">
    <property type="protein sequence ID" value="RAI83098.1"/>
    <property type="molecule type" value="Genomic_DNA"/>
</dbReference>
<evidence type="ECO:0000313" key="7">
    <source>
        <dbReference type="EMBL" id="RAI83098.1"/>
    </source>
</evidence>
<dbReference type="GO" id="GO:0071555">
    <property type="term" value="P:cell wall organization"/>
    <property type="evidence" value="ECO:0007669"/>
    <property type="project" value="UniProtKB-KW"/>
</dbReference>
<keyword evidence="3" id="KW-0547">Nucleotide-binding</keyword>
<dbReference type="InterPro" id="IPR005761">
    <property type="entry name" value="UDP-N-AcMur-Glu-dNH2Pim_ligase"/>
</dbReference>
<dbReference type="Gene3D" id="3.90.190.20">
    <property type="entry name" value="Mur ligase, C-terminal domain"/>
    <property type="match status" value="1"/>
</dbReference>
<keyword evidence="3" id="KW-0067">ATP-binding</keyword>
<comment type="caution">
    <text evidence="3">Lacks conserved residue(s) required for the propagation of feature annotation.</text>
</comment>
<dbReference type="SUPFAM" id="SSF53244">
    <property type="entry name" value="MurD-like peptide ligases, peptide-binding domain"/>
    <property type="match status" value="1"/>
</dbReference>
<protein>
    <recommendedName>
        <fullName evidence="3">UDP-N-acetylmuramoyl-L-alanyl-D-glutamate--L-lysine ligase</fullName>
        <ecNumber evidence="3">6.3.2.7</ecNumber>
    </recommendedName>
    <alternativeName>
        <fullName evidence="3">L-lysine-adding enzyme</fullName>
    </alternativeName>
    <alternativeName>
        <fullName evidence="3">UDP-MurNAc-L-Ala-D-Glu:L-Lys ligase</fullName>
    </alternativeName>
    <alternativeName>
        <fullName evidence="3">UDP-MurNAc-tripeptide synthetase</fullName>
    </alternativeName>
    <alternativeName>
        <fullName evidence="3">UDP-N-acetylmuramyl-tripeptide synthetase</fullName>
    </alternativeName>
</protein>
<evidence type="ECO:0000256" key="3">
    <source>
        <dbReference type="HAMAP-Rule" id="MF_00208"/>
    </source>
</evidence>
<feature type="short sequence motif" description="L-lysine recognition motif" evidence="3">
    <location>
        <begin position="407"/>
        <end position="410"/>
    </location>
</feature>
<feature type="domain" description="Mur ligase C-terminal" evidence="5">
    <location>
        <begin position="335"/>
        <end position="459"/>
    </location>
</feature>
<keyword evidence="3 4" id="KW-0133">Cell shape</keyword>
<dbReference type="AlphaFoldDB" id="A0A2G5NMG7"/>
<feature type="binding site" evidence="3">
    <location>
        <position position="30"/>
    </location>
    <ligand>
        <name>UDP-N-acetyl-alpha-D-muramoyl-L-alanyl-D-glutamate</name>
        <dbReference type="ChEBI" id="CHEBI:83900"/>
    </ligand>
</feature>
<dbReference type="Gene3D" id="3.40.1190.10">
    <property type="entry name" value="Mur-like, catalytic domain"/>
    <property type="match status" value="1"/>
</dbReference>
<dbReference type="Proteomes" id="UP000229523">
    <property type="component" value="Unassembled WGS sequence"/>
</dbReference>
<dbReference type="InterPro" id="IPR035911">
    <property type="entry name" value="MurE/MurF_N"/>
</dbReference>
<evidence type="ECO:0000259" key="5">
    <source>
        <dbReference type="Pfam" id="PF02875"/>
    </source>
</evidence>
<feature type="binding site" evidence="3">
    <location>
        <begin position="111"/>
        <end position="117"/>
    </location>
    <ligand>
        <name>ATP</name>
        <dbReference type="ChEBI" id="CHEBI:30616"/>
    </ligand>
</feature>
<dbReference type="InterPro" id="IPR004101">
    <property type="entry name" value="Mur_ligase_C"/>
</dbReference>